<dbReference type="SMART" id="SM00249">
    <property type="entry name" value="PHD"/>
    <property type="match status" value="1"/>
</dbReference>
<evidence type="ECO:0000256" key="1">
    <source>
        <dbReference type="ARBA" id="ARBA00022723"/>
    </source>
</evidence>
<evidence type="ECO:0000313" key="8">
    <source>
        <dbReference type="Proteomes" id="UP000789342"/>
    </source>
</evidence>
<keyword evidence="1" id="KW-0479">Metal-binding</keyword>
<feature type="domain" description="PHD-type" evidence="6">
    <location>
        <begin position="40"/>
        <end position="117"/>
    </location>
</feature>
<name>A0A9N9G5N0_9GLOM</name>
<dbReference type="PROSITE" id="PS01359">
    <property type="entry name" value="ZF_PHD_1"/>
    <property type="match status" value="1"/>
</dbReference>
<evidence type="ECO:0000256" key="5">
    <source>
        <dbReference type="SAM" id="MobiDB-lite"/>
    </source>
</evidence>
<dbReference type="Proteomes" id="UP000789342">
    <property type="component" value="Unassembled WGS sequence"/>
</dbReference>
<dbReference type="CDD" id="cd15517">
    <property type="entry name" value="PHD_TCF19_like"/>
    <property type="match status" value="1"/>
</dbReference>
<dbReference type="Gene3D" id="3.30.40.10">
    <property type="entry name" value="Zinc/RING finger domain, C3HC4 (zinc finger)"/>
    <property type="match status" value="1"/>
</dbReference>
<keyword evidence="8" id="KW-1185">Reference proteome</keyword>
<dbReference type="GO" id="GO:0008270">
    <property type="term" value="F:zinc ion binding"/>
    <property type="evidence" value="ECO:0007669"/>
    <property type="project" value="UniProtKB-KW"/>
</dbReference>
<evidence type="ECO:0000259" key="6">
    <source>
        <dbReference type="PROSITE" id="PS50016"/>
    </source>
</evidence>
<dbReference type="InterPro" id="IPR019787">
    <property type="entry name" value="Znf_PHD-finger"/>
</dbReference>
<dbReference type="PROSITE" id="PS50016">
    <property type="entry name" value="ZF_PHD_2"/>
    <property type="match status" value="1"/>
</dbReference>
<organism evidence="7 8">
    <name type="scientific">Acaulospora morrowiae</name>
    <dbReference type="NCBI Taxonomy" id="94023"/>
    <lineage>
        <taxon>Eukaryota</taxon>
        <taxon>Fungi</taxon>
        <taxon>Fungi incertae sedis</taxon>
        <taxon>Mucoromycota</taxon>
        <taxon>Glomeromycotina</taxon>
        <taxon>Glomeromycetes</taxon>
        <taxon>Diversisporales</taxon>
        <taxon>Acaulosporaceae</taxon>
        <taxon>Acaulospora</taxon>
    </lineage>
</organism>
<feature type="compositionally biased region" description="Basic and acidic residues" evidence="5">
    <location>
        <begin position="122"/>
        <end position="134"/>
    </location>
</feature>
<evidence type="ECO:0000313" key="7">
    <source>
        <dbReference type="EMBL" id="CAG8586612.1"/>
    </source>
</evidence>
<proteinExistence type="predicted"/>
<dbReference type="InterPro" id="IPR019786">
    <property type="entry name" value="Zinc_finger_PHD-type_CS"/>
</dbReference>
<feature type="region of interest" description="Disordered" evidence="5">
    <location>
        <begin position="194"/>
        <end position="262"/>
    </location>
</feature>
<feature type="compositionally biased region" description="Low complexity" evidence="5">
    <location>
        <begin position="137"/>
        <end position="149"/>
    </location>
</feature>
<evidence type="ECO:0000256" key="4">
    <source>
        <dbReference type="PROSITE-ProRule" id="PRU00146"/>
    </source>
</evidence>
<dbReference type="Pfam" id="PF00628">
    <property type="entry name" value="PHD"/>
    <property type="match status" value="1"/>
</dbReference>
<dbReference type="AlphaFoldDB" id="A0A9N9G5N0"/>
<dbReference type="InterPro" id="IPR001965">
    <property type="entry name" value="Znf_PHD"/>
</dbReference>
<feature type="compositionally biased region" description="Polar residues" evidence="5">
    <location>
        <begin position="158"/>
        <end position="179"/>
    </location>
</feature>
<sequence length="372" mass="41409">MGRVRRDSLATAEETIDGKAVSIDSKDSLSKFKDSTFVNSSFCTKCKKEESEYWFSKFFLLSSLPARSKVVFLQRIDGRWIQCDKCLKWYHTACVRIQLDNNGKFSGDYYCRECRRLAKQAKRETSPNERDCKTSRRLSVSSAGSSRSSEGSHKKLKTSNGSASRMTPPLSESSTSSGDHNGVGAMEIEVDQAAPNRHDNFDNSNVNESQKKQTCKLQKNGPPQKPNNIHYINDHPATIPNGHGLGHGGRKEKKPSFSTTTNDAAESPILFHPYNWPHPVSYNRALHRVAQIREFILTHCPAAASSLPLSSSVGDIGVNGIGINMMDGIVDKTTLPDSSIKIAIGLWYKLERLEKSHNKKHLSLSNHNINSQ</sequence>
<dbReference type="EMBL" id="CAJVPV010005191">
    <property type="protein sequence ID" value="CAG8586612.1"/>
    <property type="molecule type" value="Genomic_DNA"/>
</dbReference>
<evidence type="ECO:0000256" key="2">
    <source>
        <dbReference type="ARBA" id="ARBA00022771"/>
    </source>
</evidence>
<accession>A0A9N9G5N0</accession>
<reference evidence="7" key="1">
    <citation type="submission" date="2021-06" db="EMBL/GenBank/DDBJ databases">
        <authorList>
            <person name="Kallberg Y."/>
            <person name="Tangrot J."/>
            <person name="Rosling A."/>
        </authorList>
    </citation>
    <scope>NUCLEOTIDE SEQUENCE</scope>
    <source>
        <strain evidence="7">CL551</strain>
    </source>
</reference>
<dbReference type="InterPro" id="IPR011011">
    <property type="entry name" value="Znf_FYVE_PHD"/>
</dbReference>
<evidence type="ECO:0000256" key="3">
    <source>
        <dbReference type="ARBA" id="ARBA00022833"/>
    </source>
</evidence>
<gene>
    <name evidence="7" type="ORF">AMORRO_LOCUS7159</name>
</gene>
<dbReference type="OrthoDB" id="436852at2759"/>
<keyword evidence="3" id="KW-0862">Zinc</keyword>
<feature type="region of interest" description="Disordered" evidence="5">
    <location>
        <begin position="122"/>
        <end position="182"/>
    </location>
</feature>
<keyword evidence="2 4" id="KW-0863">Zinc-finger</keyword>
<protein>
    <submittedName>
        <fullName evidence="7">17711_t:CDS:1</fullName>
    </submittedName>
</protein>
<dbReference type="SUPFAM" id="SSF57903">
    <property type="entry name" value="FYVE/PHD zinc finger"/>
    <property type="match status" value="1"/>
</dbReference>
<dbReference type="InterPro" id="IPR013083">
    <property type="entry name" value="Znf_RING/FYVE/PHD"/>
</dbReference>
<comment type="caution">
    <text evidence="7">The sequence shown here is derived from an EMBL/GenBank/DDBJ whole genome shotgun (WGS) entry which is preliminary data.</text>
</comment>